<evidence type="ECO:0000256" key="2">
    <source>
        <dbReference type="ARBA" id="ARBA00008307"/>
    </source>
</evidence>
<dbReference type="GO" id="GO:0005524">
    <property type="term" value="F:ATP binding"/>
    <property type="evidence" value="ECO:0007669"/>
    <property type="project" value="UniProtKB-KW"/>
</dbReference>
<evidence type="ECO:0000256" key="5">
    <source>
        <dbReference type="ARBA" id="ARBA00022723"/>
    </source>
</evidence>
<dbReference type="OrthoDB" id="5969966at2759"/>
<dbReference type="Proteomes" id="UP000663829">
    <property type="component" value="Unassembled WGS sequence"/>
</dbReference>
<evidence type="ECO:0000256" key="8">
    <source>
        <dbReference type="ARBA" id="ARBA00022842"/>
    </source>
</evidence>
<evidence type="ECO:0000259" key="9">
    <source>
        <dbReference type="Pfam" id="PF03281"/>
    </source>
</evidence>
<gene>
    <name evidence="11" type="ORF">GPM918_LOCUS28658</name>
    <name evidence="12" type="ORF">SRO942_LOCUS29175</name>
</gene>
<feature type="domain" description="Mab-21-like HhH/H2TH-like" evidence="10">
    <location>
        <begin position="325"/>
        <end position="396"/>
    </location>
</feature>
<keyword evidence="3" id="KW-0808">Transferase</keyword>
<evidence type="ECO:0000313" key="12">
    <source>
        <dbReference type="EMBL" id="CAF4133318.1"/>
    </source>
</evidence>
<organism evidence="11 13">
    <name type="scientific">Didymodactylos carnosus</name>
    <dbReference type="NCBI Taxonomy" id="1234261"/>
    <lineage>
        <taxon>Eukaryota</taxon>
        <taxon>Metazoa</taxon>
        <taxon>Spiralia</taxon>
        <taxon>Gnathifera</taxon>
        <taxon>Rotifera</taxon>
        <taxon>Eurotatoria</taxon>
        <taxon>Bdelloidea</taxon>
        <taxon>Philodinida</taxon>
        <taxon>Philodinidae</taxon>
        <taxon>Didymodactylos</taxon>
    </lineage>
</organism>
<dbReference type="EMBL" id="CAJNOQ010012607">
    <property type="protein sequence ID" value="CAF1303933.1"/>
    <property type="molecule type" value="Genomic_DNA"/>
</dbReference>
<dbReference type="SMART" id="SM01265">
    <property type="entry name" value="Mab-21"/>
    <property type="match status" value="1"/>
</dbReference>
<dbReference type="InterPro" id="IPR046906">
    <property type="entry name" value="Mab-21_HhH/H2TH-like"/>
</dbReference>
<evidence type="ECO:0000256" key="6">
    <source>
        <dbReference type="ARBA" id="ARBA00022741"/>
    </source>
</evidence>
<evidence type="ECO:0000256" key="7">
    <source>
        <dbReference type="ARBA" id="ARBA00022840"/>
    </source>
</evidence>
<dbReference type="InterPro" id="IPR046903">
    <property type="entry name" value="Mab-21-like_nuc_Trfase"/>
</dbReference>
<dbReference type="Proteomes" id="UP000681722">
    <property type="component" value="Unassembled WGS sequence"/>
</dbReference>
<evidence type="ECO:0000313" key="11">
    <source>
        <dbReference type="EMBL" id="CAF1303933.1"/>
    </source>
</evidence>
<proteinExistence type="inferred from homology"/>
<accession>A0A815DWB1</accession>
<comment type="cofactor">
    <cofactor evidence="1">
        <name>Mg(2+)</name>
        <dbReference type="ChEBI" id="CHEBI:18420"/>
    </cofactor>
</comment>
<dbReference type="AlphaFoldDB" id="A0A815DWB1"/>
<sequence length="652" mass="75454">MDHVTGSARDNQANAQDIDIMLDEGEVYSEDELISTQSPIFVRIKWNDQNLTDLPNGNDSQGICCVNGYKMKLAYCPDTKHLSSSLLWCFDVKHQTDIGQTSISRDPFINQSFLIDIGKQFGETLNTVIESSPSPQDRNYYYQLYNAIRQHVQQVFKKKQTKFAQVSRIDLFELPFMIWGSVYGLKMENMYRSQLSALIDFYHKYKQLSNGKIATQIINQMINRVISYATDIVVSIRLNFWPENVQPFLFRFKTAKPLLYEQIKTVYMHVVPKCAYNNTDIINQEYHFRYSFSVVEQVLANLRSPNEKQLYTLARNIYYKYLAGKTPTVKSYFIKTTVLWMCEKIDELSNDKLELTIQWITYASDKLKIHNCEHYFMNEINILEQCSIEDLNTAYEILMNIDTSSDHYEDNSLSKKSFHTIYAELINQGNEWACSLDPGIILQAVQNWAEMKIKYFSSSRKKAYSHLEECLFLLNCLAVLDGNENKNNLLLFKEHFLNEIDPTDVNETFWNNVNTFIPSAYVHGLLCLGYTSKWINDIVTNKDPIENVNKIHITLLTKIIDVVNQNHLFSIKTSFDGSIIDDNNSFSSSIAQILKVVTSAPLAYIKEIFTAKRSESTTTDSHYGELNDIDDNLKDENDMISIAIEQSLYENN</sequence>
<dbReference type="Pfam" id="PF20266">
    <property type="entry name" value="Mab-21_C"/>
    <property type="match status" value="1"/>
</dbReference>
<dbReference type="GO" id="GO:0016779">
    <property type="term" value="F:nucleotidyltransferase activity"/>
    <property type="evidence" value="ECO:0007669"/>
    <property type="project" value="UniProtKB-KW"/>
</dbReference>
<keyword evidence="4" id="KW-0548">Nucleotidyltransferase</keyword>
<protein>
    <submittedName>
        <fullName evidence="11">Uncharacterized protein</fullName>
    </submittedName>
</protein>
<dbReference type="InterPro" id="IPR024810">
    <property type="entry name" value="MAB21L/cGLR"/>
</dbReference>
<evidence type="ECO:0000313" key="13">
    <source>
        <dbReference type="Proteomes" id="UP000663829"/>
    </source>
</evidence>
<name>A0A815DWB1_9BILA</name>
<comment type="caution">
    <text evidence="11">The sequence shown here is derived from an EMBL/GenBank/DDBJ whole genome shotgun (WGS) entry which is preliminary data.</text>
</comment>
<keyword evidence="5" id="KW-0479">Metal-binding</keyword>
<dbReference type="GO" id="GO:0046872">
    <property type="term" value="F:metal ion binding"/>
    <property type="evidence" value="ECO:0007669"/>
    <property type="project" value="UniProtKB-KW"/>
</dbReference>
<evidence type="ECO:0000259" key="10">
    <source>
        <dbReference type="Pfam" id="PF20266"/>
    </source>
</evidence>
<evidence type="ECO:0000256" key="1">
    <source>
        <dbReference type="ARBA" id="ARBA00001946"/>
    </source>
</evidence>
<comment type="similarity">
    <text evidence="2">Belongs to the mab-21 family.</text>
</comment>
<evidence type="ECO:0000256" key="3">
    <source>
        <dbReference type="ARBA" id="ARBA00022679"/>
    </source>
</evidence>
<keyword evidence="13" id="KW-1185">Reference proteome</keyword>
<dbReference type="Gene3D" id="1.10.1410.40">
    <property type="match status" value="1"/>
</dbReference>
<dbReference type="PANTHER" id="PTHR10656">
    <property type="entry name" value="CELL FATE DETERMINING PROTEIN MAB21-RELATED"/>
    <property type="match status" value="1"/>
</dbReference>
<dbReference type="Pfam" id="PF03281">
    <property type="entry name" value="Mab-21"/>
    <property type="match status" value="1"/>
</dbReference>
<keyword evidence="6" id="KW-0547">Nucleotide-binding</keyword>
<feature type="domain" description="Mab-21-like nucleotidyltransferase" evidence="9">
    <location>
        <begin position="219"/>
        <end position="299"/>
    </location>
</feature>
<reference evidence="11" key="1">
    <citation type="submission" date="2021-02" db="EMBL/GenBank/DDBJ databases">
        <authorList>
            <person name="Nowell W R."/>
        </authorList>
    </citation>
    <scope>NUCLEOTIDE SEQUENCE</scope>
</reference>
<dbReference type="EMBL" id="CAJOBC010038853">
    <property type="protein sequence ID" value="CAF4133318.1"/>
    <property type="molecule type" value="Genomic_DNA"/>
</dbReference>
<keyword evidence="8" id="KW-0460">Magnesium</keyword>
<evidence type="ECO:0000256" key="4">
    <source>
        <dbReference type="ARBA" id="ARBA00022695"/>
    </source>
</evidence>
<keyword evidence="7" id="KW-0067">ATP-binding</keyword>
<dbReference type="PANTHER" id="PTHR10656:SF42">
    <property type="entry name" value="CYCLIC GMP-AMP SYNTHASE-LIKE PROTEIN-RELATED"/>
    <property type="match status" value="1"/>
</dbReference>